<keyword evidence="2" id="KW-1185">Reference proteome</keyword>
<dbReference type="EMBL" id="JAQQXT010000004">
    <property type="protein sequence ID" value="MDC8771746.1"/>
    <property type="molecule type" value="Genomic_DNA"/>
</dbReference>
<organism evidence="1 2">
    <name type="scientific">Roseateles albus</name>
    <dbReference type="NCBI Taxonomy" id="2987525"/>
    <lineage>
        <taxon>Bacteria</taxon>
        <taxon>Pseudomonadati</taxon>
        <taxon>Pseudomonadota</taxon>
        <taxon>Betaproteobacteria</taxon>
        <taxon>Burkholderiales</taxon>
        <taxon>Sphaerotilaceae</taxon>
        <taxon>Roseateles</taxon>
    </lineage>
</organism>
<evidence type="ECO:0000313" key="1">
    <source>
        <dbReference type="EMBL" id="MDC8771746.1"/>
    </source>
</evidence>
<dbReference type="RefSeq" id="WP_273600031.1">
    <property type="nucleotide sequence ID" value="NZ_JAQQXT010000004.1"/>
</dbReference>
<evidence type="ECO:0000313" key="2">
    <source>
        <dbReference type="Proteomes" id="UP001221189"/>
    </source>
</evidence>
<proteinExistence type="predicted"/>
<name>A0ABT5KCU9_9BURK</name>
<comment type="caution">
    <text evidence="1">The sequence shown here is derived from an EMBL/GenBank/DDBJ whole genome shotgun (WGS) entry which is preliminary data.</text>
</comment>
<sequence>MSIITQSILVNAVKTVGRMTLEEKSELANEVFAQQPNLLASVIVQQRYGTPLEQLDVLVNLLLTFFQAMKDTGLVWPVISEDMQERCLKRVVGRINFVEGLSSVQTSEAVADFTSSHPEPHLIAFVFGELGQIDILDIKTEAEKYFVLAAVNMVECICEAAKALAPVKGKEAGK</sequence>
<protein>
    <submittedName>
        <fullName evidence="1">Uncharacterized protein</fullName>
    </submittedName>
</protein>
<dbReference type="Proteomes" id="UP001221189">
    <property type="component" value="Unassembled WGS sequence"/>
</dbReference>
<gene>
    <name evidence="1" type="ORF">PRZ03_09215</name>
</gene>
<reference evidence="1 2" key="1">
    <citation type="submission" date="2022-10" db="EMBL/GenBank/DDBJ databases">
        <title>Paucibacter sp. hw1 Genome sequencing.</title>
        <authorList>
            <person name="Park S."/>
        </authorList>
    </citation>
    <scope>NUCLEOTIDE SEQUENCE [LARGE SCALE GENOMIC DNA]</scope>
    <source>
        <strain evidence="2">hw1</strain>
    </source>
</reference>
<accession>A0ABT5KCU9</accession>